<comment type="caution">
    <text evidence="5">The sequence shown here is derived from an EMBL/GenBank/DDBJ whole genome shotgun (WGS) entry which is preliminary data.</text>
</comment>
<proteinExistence type="inferred from homology"/>
<evidence type="ECO:0000256" key="1">
    <source>
        <dbReference type="ARBA" id="ARBA00024353"/>
    </source>
</evidence>
<organism evidence="5 6">
    <name type="scientific">Lederbergia ruris</name>
    <dbReference type="NCBI Taxonomy" id="217495"/>
    <lineage>
        <taxon>Bacteria</taxon>
        <taxon>Bacillati</taxon>
        <taxon>Bacillota</taxon>
        <taxon>Bacilli</taxon>
        <taxon>Bacillales</taxon>
        <taxon>Bacillaceae</taxon>
        <taxon>Lederbergia</taxon>
    </lineage>
</organism>
<dbReference type="Proteomes" id="UP000679950">
    <property type="component" value="Unassembled WGS sequence"/>
</dbReference>
<keyword evidence="6" id="KW-1185">Reference proteome</keyword>
<accession>A0ABQ4KM57</accession>
<evidence type="ECO:0000313" key="6">
    <source>
        <dbReference type="Proteomes" id="UP000679950"/>
    </source>
</evidence>
<dbReference type="EMBL" id="BORB01000034">
    <property type="protein sequence ID" value="GIN59018.1"/>
    <property type="molecule type" value="Genomic_DNA"/>
</dbReference>
<keyword evidence="3" id="KW-0472">Membrane</keyword>
<evidence type="ECO:0000256" key="2">
    <source>
        <dbReference type="ARBA" id="ARBA00024438"/>
    </source>
</evidence>
<feature type="domain" description="Putative zinc-finger" evidence="4">
    <location>
        <begin position="6"/>
        <end position="39"/>
    </location>
</feature>
<protein>
    <recommendedName>
        <fullName evidence="2">Anti-sigma-W factor RsiW</fullName>
    </recommendedName>
</protein>
<keyword evidence="3" id="KW-1133">Transmembrane helix</keyword>
<evidence type="ECO:0000313" key="5">
    <source>
        <dbReference type="EMBL" id="GIN59018.1"/>
    </source>
</evidence>
<dbReference type="Pfam" id="PF13490">
    <property type="entry name" value="zf-HC2"/>
    <property type="match status" value="1"/>
</dbReference>
<name>A0ABQ4KM57_9BACI</name>
<keyword evidence="3" id="KW-0812">Transmembrane</keyword>
<sequence>MKACPEEIVLYMHDYLDGDLPYEKERILKNHLQQCSSCQTHFQELKRTVAYIQSPSNLQPSNDFAKNVMANLPKEKGSAGVKRWFRHHPILVAASLFLVLMAGSVFSMWSDDQRFSVTKQSNLVVENNTVIVPEGKVVDGDITVKNGDIRIEGEVKGDVTVINGEKYMASAGKITGDVEEINELFEWLWYKIKQGGKNIVHLFESD</sequence>
<reference evidence="5 6" key="1">
    <citation type="submission" date="2021-03" db="EMBL/GenBank/DDBJ databases">
        <title>Antimicrobial resistance genes in bacteria isolated from Japanese honey, and their potential for conferring macrolide and lincosamide resistance in the American foulbrood pathogen Paenibacillus larvae.</title>
        <authorList>
            <person name="Okamoto M."/>
            <person name="Kumagai M."/>
            <person name="Kanamori H."/>
            <person name="Takamatsu D."/>
        </authorList>
    </citation>
    <scope>NUCLEOTIDE SEQUENCE [LARGE SCALE GENOMIC DNA]</scope>
    <source>
        <strain evidence="5 6">J8TS2</strain>
    </source>
</reference>
<dbReference type="Gene3D" id="1.10.10.1320">
    <property type="entry name" value="Anti-sigma factor, zinc-finger domain"/>
    <property type="match status" value="1"/>
</dbReference>
<gene>
    <name evidence="5" type="primary">rsiW</name>
    <name evidence="5" type="ORF">J8TS2_33370</name>
</gene>
<comment type="similarity">
    <text evidence="1">Belongs to the zinc-associated anti-sigma factor (ZAS) superfamily. Anti-sigma-W factor family.</text>
</comment>
<dbReference type="InterPro" id="IPR027383">
    <property type="entry name" value="Znf_put"/>
</dbReference>
<feature type="transmembrane region" description="Helical" evidence="3">
    <location>
        <begin position="90"/>
        <end position="109"/>
    </location>
</feature>
<evidence type="ECO:0000259" key="4">
    <source>
        <dbReference type="Pfam" id="PF13490"/>
    </source>
</evidence>
<dbReference type="RefSeq" id="WP_158323542.1">
    <property type="nucleotide sequence ID" value="NZ_BORB01000034.1"/>
</dbReference>
<evidence type="ECO:0000256" key="3">
    <source>
        <dbReference type="SAM" id="Phobius"/>
    </source>
</evidence>
<dbReference type="InterPro" id="IPR041916">
    <property type="entry name" value="Anti_sigma_zinc_sf"/>
</dbReference>